<protein>
    <submittedName>
        <fullName evidence="1">Uncharacterized protein</fullName>
    </submittedName>
</protein>
<comment type="caution">
    <text evidence="1">The sequence shown here is derived from an EMBL/GenBank/DDBJ whole genome shotgun (WGS) entry which is preliminary data.</text>
</comment>
<dbReference type="Proteomes" id="UP000261174">
    <property type="component" value="Unassembled WGS sequence"/>
</dbReference>
<evidence type="ECO:0000313" key="1">
    <source>
        <dbReference type="EMBL" id="RFM29226.1"/>
    </source>
</evidence>
<name>A0A3E1NMR9_9BACT</name>
<evidence type="ECO:0000313" key="2">
    <source>
        <dbReference type="Proteomes" id="UP000261174"/>
    </source>
</evidence>
<dbReference type="AlphaFoldDB" id="A0A3E1NMR9"/>
<keyword evidence="2" id="KW-1185">Reference proteome</keyword>
<reference evidence="1 2" key="1">
    <citation type="submission" date="2018-08" db="EMBL/GenBank/DDBJ databases">
        <title>Chitinophaga sp. K20C18050901, a novel bacterium isolated from forest soil.</title>
        <authorList>
            <person name="Wang C."/>
        </authorList>
    </citation>
    <scope>NUCLEOTIDE SEQUENCE [LARGE SCALE GENOMIC DNA]</scope>
    <source>
        <strain evidence="1 2">K20C18050901</strain>
    </source>
</reference>
<gene>
    <name evidence="1" type="ORF">DXN04_33825</name>
</gene>
<dbReference type="RefSeq" id="WP_116857842.1">
    <property type="nucleotide sequence ID" value="NZ_QTJV01000033.1"/>
</dbReference>
<sequence>MIRGYINNPKQLSKEMQLRIASMAEKQVRIAELGFPLNEKNWCKLTQGQILIQALEALELLSDEQQKSIINSYNNLMIE</sequence>
<organism evidence="1 2">
    <name type="scientific">Chitinophaga silvisoli</name>
    <dbReference type="NCBI Taxonomy" id="2291814"/>
    <lineage>
        <taxon>Bacteria</taxon>
        <taxon>Pseudomonadati</taxon>
        <taxon>Bacteroidota</taxon>
        <taxon>Chitinophagia</taxon>
        <taxon>Chitinophagales</taxon>
        <taxon>Chitinophagaceae</taxon>
        <taxon>Chitinophaga</taxon>
    </lineage>
</organism>
<proteinExistence type="predicted"/>
<accession>A0A3E1NMR9</accession>
<dbReference type="EMBL" id="QTJV01000033">
    <property type="protein sequence ID" value="RFM29226.1"/>
    <property type="molecule type" value="Genomic_DNA"/>
</dbReference>